<dbReference type="InterPro" id="IPR009061">
    <property type="entry name" value="DNA-bd_dom_put_sf"/>
</dbReference>
<feature type="non-terminal residue" evidence="3">
    <location>
        <position position="83"/>
    </location>
</feature>
<evidence type="ECO:0000259" key="2">
    <source>
        <dbReference type="PROSITE" id="PS50937"/>
    </source>
</evidence>
<evidence type="ECO:0000313" key="3">
    <source>
        <dbReference type="EMBL" id="CAA9311228.1"/>
    </source>
</evidence>
<proteinExistence type="predicted"/>
<feature type="domain" description="HTH merR-type" evidence="2">
    <location>
        <begin position="1"/>
        <end position="71"/>
    </location>
</feature>
<dbReference type="PANTHER" id="PTHR30204">
    <property type="entry name" value="REDOX-CYCLING DRUG-SENSING TRANSCRIPTIONAL ACTIVATOR SOXR"/>
    <property type="match status" value="1"/>
</dbReference>
<evidence type="ECO:0000256" key="1">
    <source>
        <dbReference type="ARBA" id="ARBA00023125"/>
    </source>
</evidence>
<gene>
    <name evidence="3" type="ORF">AVDCRST_MAG93-5236</name>
</gene>
<protein>
    <submittedName>
        <fullName evidence="3">Transcriptional regulator, MerR family</fullName>
    </submittedName>
</protein>
<keyword evidence="1" id="KW-0238">DNA-binding</keyword>
<dbReference type="PROSITE" id="PS50937">
    <property type="entry name" value="HTH_MERR_2"/>
    <property type="match status" value="1"/>
</dbReference>
<dbReference type="EMBL" id="CADCTR010001766">
    <property type="protein sequence ID" value="CAA9311228.1"/>
    <property type="molecule type" value="Genomic_DNA"/>
</dbReference>
<dbReference type="InterPro" id="IPR047057">
    <property type="entry name" value="MerR_fam"/>
</dbReference>
<dbReference type="AlphaFoldDB" id="A0A6J4KQ50"/>
<dbReference type="SUPFAM" id="SSF46955">
    <property type="entry name" value="Putative DNA-binding domain"/>
    <property type="match status" value="1"/>
</dbReference>
<organism evidence="3">
    <name type="scientific">uncultured Chloroflexia bacterium</name>
    <dbReference type="NCBI Taxonomy" id="1672391"/>
    <lineage>
        <taxon>Bacteria</taxon>
        <taxon>Bacillati</taxon>
        <taxon>Chloroflexota</taxon>
        <taxon>Chloroflexia</taxon>
        <taxon>environmental samples</taxon>
    </lineage>
</organism>
<sequence>MIRIGEFSKLVQVPVATLRYYDQVGLLKPIEVDRFTGYRYYSANQLPRLHRILALKGLGFSLEQISLVLAEGLTSEQMRGMLR</sequence>
<dbReference type="GO" id="GO:0003677">
    <property type="term" value="F:DNA binding"/>
    <property type="evidence" value="ECO:0007669"/>
    <property type="project" value="UniProtKB-KW"/>
</dbReference>
<dbReference type="SMART" id="SM00422">
    <property type="entry name" value="HTH_MERR"/>
    <property type="match status" value="1"/>
</dbReference>
<dbReference type="Gene3D" id="1.10.1660.10">
    <property type="match status" value="1"/>
</dbReference>
<dbReference type="GO" id="GO:0003700">
    <property type="term" value="F:DNA-binding transcription factor activity"/>
    <property type="evidence" value="ECO:0007669"/>
    <property type="project" value="InterPro"/>
</dbReference>
<name>A0A6J4KQ50_9CHLR</name>
<dbReference type="Pfam" id="PF13411">
    <property type="entry name" value="MerR_1"/>
    <property type="match status" value="1"/>
</dbReference>
<reference evidence="3" key="1">
    <citation type="submission" date="2020-02" db="EMBL/GenBank/DDBJ databases">
        <authorList>
            <person name="Meier V. D."/>
        </authorList>
    </citation>
    <scope>NUCLEOTIDE SEQUENCE</scope>
    <source>
        <strain evidence="3">AVDCRST_MAG93</strain>
    </source>
</reference>
<dbReference type="InterPro" id="IPR000551">
    <property type="entry name" value="MerR-type_HTH_dom"/>
</dbReference>
<accession>A0A6J4KQ50</accession>
<dbReference type="PANTHER" id="PTHR30204:SF97">
    <property type="entry name" value="MERR FAMILY REGULATORY PROTEIN"/>
    <property type="match status" value="1"/>
</dbReference>